<name>A4RVJ0_OSTLU</name>
<feature type="domain" description="POLO box" evidence="11">
    <location>
        <begin position="613"/>
        <end position="693"/>
    </location>
</feature>
<dbReference type="CDD" id="cd13118">
    <property type="entry name" value="POLO_box_1"/>
    <property type="match status" value="1"/>
</dbReference>
<dbReference type="InterPro" id="IPR000719">
    <property type="entry name" value="Prot_kinase_dom"/>
</dbReference>
<dbReference type="OrthoDB" id="408964at2759"/>
<dbReference type="FunFam" id="3.30.200.20:FF:000042">
    <property type="entry name" value="Aurora kinase A"/>
    <property type="match status" value="1"/>
</dbReference>
<comment type="catalytic activity">
    <reaction evidence="8">
        <text>L-threonyl-[protein] + ATP = O-phospho-L-threonyl-[protein] + ADP + H(+)</text>
        <dbReference type="Rhea" id="RHEA:46608"/>
        <dbReference type="Rhea" id="RHEA-COMP:11060"/>
        <dbReference type="Rhea" id="RHEA-COMP:11605"/>
        <dbReference type="ChEBI" id="CHEBI:15378"/>
        <dbReference type="ChEBI" id="CHEBI:30013"/>
        <dbReference type="ChEBI" id="CHEBI:30616"/>
        <dbReference type="ChEBI" id="CHEBI:61977"/>
        <dbReference type="ChEBI" id="CHEBI:456216"/>
        <dbReference type="EC" id="2.7.11.21"/>
    </reaction>
</comment>
<dbReference type="InterPro" id="IPR011009">
    <property type="entry name" value="Kinase-like_dom_sf"/>
</dbReference>
<dbReference type="Gene3D" id="3.30.1120.30">
    <property type="entry name" value="POLO box domain"/>
    <property type="match status" value="2"/>
</dbReference>
<evidence type="ECO:0000256" key="6">
    <source>
        <dbReference type="ARBA" id="ARBA00022840"/>
    </source>
</evidence>
<proteinExistence type="inferred from homology"/>
<dbReference type="InterPro" id="IPR033701">
    <property type="entry name" value="POLO_box_1"/>
</dbReference>
<keyword evidence="1 8" id="KW-0723">Serine/threonine-protein kinase</keyword>
<dbReference type="AlphaFoldDB" id="A4RVJ0"/>
<dbReference type="STRING" id="436017.A4RVJ0"/>
<dbReference type="GO" id="GO:0005634">
    <property type="term" value="C:nucleus"/>
    <property type="evidence" value="ECO:0007669"/>
    <property type="project" value="TreeGrafter"/>
</dbReference>
<dbReference type="PANTHER" id="PTHR24345:SF0">
    <property type="entry name" value="CELL CYCLE SERINE_THREONINE-PROTEIN KINASE CDC5_MSD2"/>
    <property type="match status" value="1"/>
</dbReference>
<dbReference type="Proteomes" id="UP000001568">
    <property type="component" value="Chromosome 4"/>
</dbReference>
<dbReference type="SUPFAM" id="SSF56112">
    <property type="entry name" value="Protein kinase-like (PK-like)"/>
    <property type="match status" value="1"/>
</dbReference>
<evidence type="ECO:0000259" key="11">
    <source>
        <dbReference type="PROSITE" id="PS50078"/>
    </source>
</evidence>
<dbReference type="Pfam" id="PF00069">
    <property type="entry name" value="Pkinase"/>
    <property type="match status" value="1"/>
</dbReference>
<dbReference type="OMA" id="NMPESDH"/>
<evidence type="ECO:0000256" key="4">
    <source>
        <dbReference type="ARBA" id="ARBA00022741"/>
    </source>
</evidence>
<evidence type="ECO:0000256" key="9">
    <source>
        <dbReference type="SAM" id="MobiDB-lite"/>
    </source>
</evidence>
<evidence type="ECO:0000313" key="12">
    <source>
        <dbReference type="EMBL" id="ABO95722.1"/>
    </source>
</evidence>
<evidence type="ECO:0000256" key="2">
    <source>
        <dbReference type="ARBA" id="ARBA00022679"/>
    </source>
</evidence>
<keyword evidence="2 8" id="KW-0808">Transferase</keyword>
<dbReference type="EMBL" id="CP000584">
    <property type="protein sequence ID" value="ABO95722.1"/>
    <property type="molecule type" value="Genomic_DNA"/>
</dbReference>
<dbReference type="Gramene" id="ABO95722">
    <property type="protein sequence ID" value="ABO95722"/>
    <property type="gene ID" value="OSTLU_30992"/>
</dbReference>
<dbReference type="Pfam" id="PF00659">
    <property type="entry name" value="POLO_box"/>
    <property type="match status" value="2"/>
</dbReference>
<dbReference type="Gene3D" id="1.10.510.10">
    <property type="entry name" value="Transferase(Phosphotransferase) domain 1"/>
    <property type="match status" value="1"/>
</dbReference>
<dbReference type="GO" id="GO:0004674">
    <property type="term" value="F:protein serine/threonine kinase activity"/>
    <property type="evidence" value="ECO:0007669"/>
    <property type="project" value="UniProtKB-KW"/>
</dbReference>
<feature type="region of interest" description="Disordered" evidence="9">
    <location>
        <begin position="331"/>
        <end position="354"/>
    </location>
</feature>
<dbReference type="PROSITE" id="PS00107">
    <property type="entry name" value="PROTEIN_KINASE_ATP"/>
    <property type="match status" value="1"/>
</dbReference>
<dbReference type="CDD" id="cd14099">
    <property type="entry name" value="STKc_PLK"/>
    <property type="match status" value="1"/>
</dbReference>
<evidence type="ECO:0000256" key="7">
    <source>
        <dbReference type="PROSITE-ProRule" id="PRU10141"/>
    </source>
</evidence>
<keyword evidence="13" id="KW-1185">Reference proteome</keyword>
<dbReference type="SUPFAM" id="SSF82615">
    <property type="entry name" value="Polo-box domain"/>
    <property type="match status" value="2"/>
</dbReference>
<feature type="binding site" evidence="7">
    <location>
        <position position="68"/>
    </location>
    <ligand>
        <name>ATP</name>
        <dbReference type="ChEBI" id="CHEBI:30616"/>
    </ligand>
</feature>
<feature type="domain" description="POLO box" evidence="11">
    <location>
        <begin position="474"/>
        <end position="582"/>
    </location>
</feature>
<evidence type="ECO:0000256" key="3">
    <source>
        <dbReference type="ARBA" id="ARBA00022737"/>
    </source>
</evidence>
<organism evidence="12 13">
    <name type="scientific">Ostreococcus lucimarinus (strain CCE9901)</name>
    <dbReference type="NCBI Taxonomy" id="436017"/>
    <lineage>
        <taxon>Eukaryota</taxon>
        <taxon>Viridiplantae</taxon>
        <taxon>Chlorophyta</taxon>
        <taxon>Mamiellophyceae</taxon>
        <taxon>Mamiellales</taxon>
        <taxon>Bathycoccaceae</taxon>
        <taxon>Ostreococcus</taxon>
    </lineage>
</organism>
<dbReference type="GO" id="GO:0005524">
    <property type="term" value="F:ATP binding"/>
    <property type="evidence" value="ECO:0007669"/>
    <property type="project" value="UniProtKB-UniRule"/>
</dbReference>
<dbReference type="eggNOG" id="KOG0575">
    <property type="taxonomic scope" value="Eukaryota"/>
</dbReference>
<sequence>MKKTPRQDRAKEVRCPRVITEYYDGGDGAKRARRYIRGRALGKGGFAVVFAVQEAATGRSFACKVVAKSTLEKPRARKKMVTEIRIHKSVSCDQVVRFERCFEDDNHVYILMEMCSNRTLADIVKSRGAMREMAAACYMREAVSATAHLHAMRVIHRDLKLGNLFLTKEGLEEIKAEGGGPGTDAELNKLGAAKRVKIGDFGLACAMDHDDERRRTICGTPNYIAPEVLKGKEGPGHSYEVDTWSLGVILYTLLFGSPPFQTKDVKLTYKRIRANEYDIPDDPPIADSTKDLIRAALSAEPEKRPTLQQIAAHPFMKLGAEDWKLADEKPAPYVERRSKTTTVSSPKKPVTKSRRLDARDGDTICAEAPSKATNPSAATQQLRSPLQSLDQNRLTAGAHARAMERDVVAVESASNGLLATNRCREPEYASASTDGDIETGHPTSLLGDKLDSLQLRTDSEDESRAMASYFPHLWVDSWVDFTSKYGMGYKLSDGTIGVAFNDDTRMMFMEGTADSPIVYMASPHSQNPDPPIEDTVIDPEKARALGSDFGRMLVYPAEARKYGRDVAKKVLLAGHFREYLSDTKHRGSVYQSIGGLSHDGESRARDPQTMPPYVKSWLRTSKGVMWRLSNKTIQVNFYDEREILLSPTFQLVVHTDPVNDRRTVHSLDSVPESEELLVRSLQHIKDALPRLVPSARAAAAPPRVADEPVA</sequence>
<dbReference type="Gene3D" id="3.30.200.20">
    <property type="entry name" value="Phosphorylase Kinase, domain 1"/>
    <property type="match status" value="1"/>
</dbReference>
<dbReference type="InterPro" id="IPR036947">
    <property type="entry name" value="POLO_box_dom_sf"/>
</dbReference>
<evidence type="ECO:0000256" key="5">
    <source>
        <dbReference type="ARBA" id="ARBA00022777"/>
    </source>
</evidence>
<dbReference type="RefSeq" id="XP_001417429.1">
    <property type="nucleotide sequence ID" value="XM_001417392.1"/>
</dbReference>
<dbReference type="PANTHER" id="PTHR24345">
    <property type="entry name" value="SERINE/THREONINE-PROTEIN KINASE PLK"/>
    <property type="match status" value="1"/>
</dbReference>
<reference evidence="12 13" key="1">
    <citation type="journal article" date="2007" name="Proc. Natl. Acad. Sci. U.S.A.">
        <title>The tiny eukaryote Ostreococcus provides genomic insights into the paradox of plankton speciation.</title>
        <authorList>
            <person name="Palenik B."/>
            <person name="Grimwood J."/>
            <person name="Aerts A."/>
            <person name="Rouze P."/>
            <person name="Salamov A."/>
            <person name="Putnam N."/>
            <person name="Dupont C."/>
            <person name="Jorgensen R."/>
            <person name="Derelle E."/>
            <person name="Rombauts S."/>
            <person name="Zhou K."/>
            <person name="Otillar R."/>
            <person name="Merchant S.S."/>
            <person name="Podell S."/>
            <person name="Gaasterland T."/>
            <person name="Napoli C."/>
            <person name="Gendler K."/>
            <person name="Manuell A."/>
            <person name="Tai V."/>
            <person name="Vallon O."/>
            <person name="Piganeau G."/>
            <person name="Jancek S."/>
            <person name="Heijde M."/>
            <person name="Jabbari K."/>
            <person name="Bowler C."/>
            <person name="Lohr M."/>
            <person name="Robbens S."/>
            <person name="Werner G."/>
            <person name="Dubchak I."/>
            <person name="Pazour G.J."/>
            <person name="Ren Q."/>
            <person name="Paulsen I."/>
            <person name="Delwiche C."/>
            <person name="Schmutz J."/>
            <person name="Rokhsar D."/>
            <person name="Van de Peer Y."/>
            <person name="Moreau H."/>
            <person name="Grigoriev I.V."/>
        </authorList>
    </citation>
    <scope>NUCLEOTIDE SEQUENCE [LARGE SCALE GENOMIC DNA]</scope>
    <source>
        <strain evidence="12 13">CCE9901</strain>
    </source>
</reference>
<keyword evidence="4 7" id="KW-0547">Nucleotide-binding</keyword>
<accession>A4RVJ0</accession>
<protein>
    <recommendedName>
        <fullName evidence="8">Serine/threonine-protein kinase</fullName>
        <ecNumber evidence="8">2.7.11.21</ecNumber>
    </recommendedName>
</protein>
<evidence type="ECO:0000256" key="1">
    <source>
        <dbReference type="ARBA" id="ARBA00022527"/>
    </source>
</evidence>
<dbReference type="GeneID" id="5001374"/>
<evidence type="ECO:0000313" key="13">
    <source>
        <dbReference type="Proteomes" id="UP000001568"/>
    </source>
</evidence>
<dbReference type="InterPro" id="IPR008271">
    <property type="entry name" value="Ser/Thr_kinase_AS"/>
</dbReference>
<evidence type="ECO:0000259" key="10">
    <source>
        <dbReference type="PROSITE" id="PS50011"/>
    </source>
</evidence>
<dbReference type="InterPro" id="IPR017441">
    <property type="entry name" value="Protein_kinase_ATP_BS"/>
</dbReference>
<gene>
    <name evidence="12" type="ORF">OSTLU_30992</name>
</gene>
<dbReference type="PROSITE" id="PS00108">
    <property type="entry name" value="PROTEIN_KINASE_ST"/>
    <property type="match status" value="1"/>
</dbReference>
<keyword evidence="6 7" id="KW-0067">ATP-binding</keyword>
<feature type="domain" description="Protein kinase" evidence="10">
    <location>
        <begin position="35"/>
        <end position="316"/>
    </location>
</feature>
<evidence type="ECO:0000256" key="8">
    <source>
        <dbReference type="RuleBase" id="RU361162"/>
    </source>
</evidence>
<dbReference type="CDD" id="cd13117">
    <property type="entry name" value="POLO_box_2"/>
    <property type="match status" value="1"/>
</dbReference>
<dbReference type="PROSITE" id="PS50011">
    <property type="entry name" value="PROTEIN_KINASE_DOM"/>
    <property type="match status" value="1"/>
</dbReference>
<dbReference type="InterPro" id="IPR033695">
    <property type="entry name" value="POLO_box_2"/>
</dbReference>
<dbReference type="HOGENOM" id="CLU_000288_46_1_1"/>
<comment type="similarity">
    <text evidence="8">Belongs to the protein kinase superfamily. Ser/Thr protein kinase family. CDC5/Polo subfamily.</text>
</comment>
<keyword evidence="3" id="KW-0677">Repeat</keyword>
<dbReference type="PROSITE" id="PS50078">
    <property type="entry name" value="POLO_BOX"/>
    <property type="match status" value="2"/>
</dbReference>
<keyword evidence="5 8" id="KW-0418">Kinase</keyword>
<dbReference type="KEGG" id="olu:OSTLU_30992"/>
<dbReference type="EC" id="2.7.11.21" evidence="8"/>
<dbReference type="SMART" id="SM00220">
    <property type="entry name" value="S_TKc"/>
    <property type="match status" value="1"/>
</dbReference>
<dbReference type="InterPro" id="IPR000959">
    <property type="entry name" value="POLO_box_dom"/>
</dbReference>